<dbReference type="AlphaFoldDB" id="A0A150FQ04"/>
<dbReference type="GO" id="GO:0004820">
    <property type="term" value="F:glycine-tRNA ligase activity"/>
    <property type="evidence" value="ECO:0007669"/>
    <property type="project" value="UniProtKB-UniRule"/>
</dbReference>
<keyword evidence="8 10" id="KW-0030">Aminoacyl-tRNA synthetase</keyword>
<feature type="domain" description="DALR anticodon binding" evidence="11">
    <location>
        <begin position="584"/>
        <end position="679"/>
    </location>
</feature>
<name>A0A150FQ04_CLOPD</name>
<proteinExistence type="inferred from homology"/>
<keyword evidence="7 10" id="KW-0648">Protein biosynthesis</keyword>
<dbReference type="InterPro" id="IPR008909">
    <property type="entry name" value="DALR_anticod-bd"/>
</dbReference>
<evidence type="ECO:0000313" key="12">
    <source>
        <dbReference type="EMBL" id="KXZ39694.1"/>
    </source>
</evidence>
<evidence type="ECO:0000256" key="5">
    <source>
        <dbReference type="ARBA" id="ARBA00022741"/>
    </source>
</evidence>
<protein>
    <recommendedName>
        <fullName evidence="10">Glycine--tRNA ligase beta subunit</fullName>
        <ecNumber evidence="10">6.1.1.14</ecNumber>
    </recommendedName>
    <alternativeName>
        <fullName evidence="10">Glycyl-tRNA synthetase beta subunit</fullName>
        <shortName evidence="10">GlyRS</shortName>
    </alternativeName>
</protein>
<dbReference type="RefSeq" id="WP_066069283.1">
    <property type="nucleotide sequence ID" value="NZ_FRBG01000003.1"/>
</dbReference>
<evidence type="ECO:0000259" key="11">
    <source>
        <dbReference type="Pfam" id="PF05746"/>
    </source>
</evidence>
<dbReference type="STRING" id="1121328.JWYL7_0769"/>
<evidence type="ECO:0000256" key="3">
    <source>
        <dbReference type="ARBA" id="ARBA00022490"/>
    </source>
</evidence>
<keyword evidence="4 10" id="KW-0436">Ligase</keyword>
<evidence type="ECO:0000313" key="15">
    <source>
        <dbReference type="Proteomes" id="UP000323392"/>
    </source>
</evidence>
<comment type="subunit">
    <text evidence="10">Tetramer of two alpha and two beta subunits.</text>
</comment>
<evidence type="ECO:0000256" key="4">
    <source>
        <dbReference type="ARBA" id="ARBA00022598"/>
    </source>
</evidence>
<comment type="subcellular location">
    <subcellularLocation>
        <location evidence="1 10">Cytoplasm</location>
    </subcellularLocation>
</comment>
<dbReference type="SUPFAM" id="SSF109604">
    <property type="entry name" value="HD-domain/PDEase-like"/>
    <property type="match status" value="1"/>
</dbReference>
<dbReference type="GO" id="GO:0004814">
    <property type="term" value="F:arginine-tRNA ligase activity"/>
    <property type="evidence" value="ECO:0007669"/>
    <property type="project" value="InterPro"/>
</dbReference>
<dbReference type="GO" id="GO:0006426">
    <property type="term" value="P:glycyl-tRNA aminoacylation"/>
    <property type="evidence" value="ECO:0007669"/>
    <property type="project" value="UniProtKB-UniRule"/>
</dbReference>
<evidence type="ECO:0000256" key="10">
    <source>
        <dbReference type="HAMAP-Rule" id="MF_00255"/>
    </source>
</evidence>
<dbReference type="InterPro" id="IPR015944">
    <property type="entry name" value="Gly-tRNA-synth_bsu"/>
</dbReference>
<organism evidence="12 14">
    <name type="scientific">Alkalithermobacter thermoalcaliphilus JW-YL-7 = DSM 7308</name>
    <dbReference type="NCBI Taxonomy" id="1121328"/>
    <lineage>
        <taxon>Bacteria</taxon>
        <taxon>Bacillati</taxon>
        <taxon>Bacillota</taxon>
        <taxon>Clostridia</taxon>
        <taxon>Peptostreptococcales</taxon>
        <taxon>Tepidibacteraceae</taxon>
        <taxon>Alkalithermobacter</taxon>
    </lineage>
</organism>
<sequence length="689" mass="79787">MNKCLLFEIGTEEIPARFINSAIDQIKQNTQKIFNENRLSFGQICVYTTPRRLTLVVNDLKEMQSDLEEEVKGPSKKIAFDENNNPTKPLEGFMKSKGLTLENIYFKQSGKEEYVYGKITQKGRDTKEVLKEVLPEIVKSITFPKSMRWGGKNLRFARPIRWMVCLYGQEVVQFEVEGIKSSNITRGHRFLGSDSIKVDSLEDYLTKLRENYVILDQNERKQIIKQQCMSVAESLSANLLLDEELLEEVTYIVEYPTAFYGNFKQDYLSLPKEVIITPMKEHQRYFPVIKEDGSLLPNFVTVRNGTDYKIDNVRKGNEKVLEARLADALFFYKEDIKKPLDEYIDKLKNVVFQEKLGTVYDKTERIQSLSQSLIDALDYINDKEDILRVARLCKADLVTNMVFEFTELQGIMGREYAKVYNEKEVVSQGIYEHYLPRFSGDDLPQTKAGIVVSLADKLDTIAGFFAIGIQPTGSNDPYALRRQALGIINIIMEKDITIDLENIIADALDNYKHLEFDKEKVVNEVVDFFKQRIKNMFSEMGIRYDVIDAVLNQGINDIANIYTKAKELNTWINKDEIVQILTVFNRVSSLAEKAVSKEISEEYLIKNEEKILYNMFKDIRQRVDKLIKDRNYSSALDEFIKLKDPIDTLFNTVMIMDKDEKIKNNRLALLRQITDTMLSICDLSKIVYK</sequence>
<dbReference type="OrthoDB" id="9775440at2"/>
<comment type="caution">
    <text evidence="12">The sequence shown here is derived from an EMBL/GenBank/DDBJ whole genome shotgun (WGS) entry which is preliminary data.</text>
</comment>
<dbReference type="GO" id="GO:0006420">
    <property type="term" value="P:arginyl-tRNA aminoacylation"/>
    <property type="evidence" value="ECO:0007669"/>
    <property type="project" value="InterPro"/>
</dbReference>
<keyword evidence="3 10" id="KW-0963">Cytoplasm</keyword>
<keyword evidence="5 10" id="KW-0547">Nucleotide-binding</keyword>
<dbReference type="Proteomes" id="UP000323392">
    <property type="component" value="Unassembled WGS sequence"/>
</dbReference>
<dbReference type="EMBL" id="LSFY01000001">
    <property type="protein sequence ID" value="KXZ39694.1"/>
    <property type="molecule type" value="Genomic_DNA"/>
</dbReference>
<accession>A0A150FQ04</accession>
<dbReference type="PANTHER" id="PTHR30075">
    <property type="entry name" value="GLYCYL-TRNA SYNTHETASE"/>
    <property type="match status" value="1"/>
</dbReference>
<dbReference type="EMBL" id="FRBG01000003">
    <property type="protein sequence ID" value="SHK64447.1"/>
    <property type="molecule type" value="Genomic_DNA"/>
</dbReference>
<dbReference type="GO" id="GO:0005829">
    <property type="term" value="C:cytosol"/>
    <property type="evidence" value="ECO:0007669"/>
    <property type="project" value="TreeGrafter"/>
</dbReference>
<gene>
    <name evidence="10" type="primary">glyS</name>
    <name evidence="12" type="ORF">JWYL7_0769</name>
    <name evidence="13" type="ORF">SAMN05661008_00629</name>
</gene>
<evidence type="ECO:0000256" key="2">
    <source>
        <dbReference type="ARBA" id="ARBA00008226"/>
    </source>
</evidence>
<dbReference type="GO" id="GO:0005524">
    <property type="term" value="F:ATP binding"/>
    <property type="evidence" value="ECO:0007669"/>
    <property type="project" value="UniProtKB-UniRule"/>
</dbReference>
<comment type="similarity">
    <text evidence="2 10">Belongs to the class-II aminoacyl-tRNA synthetase family.</text>
</comment>
<dbReference type="Pfam" id="PF05746">
    <property type="entry name" value="DALR_1"/>
    <property type="match status" value="1"/>
</dbReference>
<evidence type="ECO:0000313" key="13">
    <source>
        <dbReference type="EMBL" id="SHK64447.1"/>
    </source>
</evidence>
<dbReference type="EC" id="6.1.1.14" evidence="10"/>
<dbReference type="NCBIfam" id="TIGR00211">
    <property type="entry name" value="glyS"/>
    <property type="match status" value="1"/>
</dbReference>
<evidence type="ECO:0000256" key="8">
    <source>
        <dbReference type="ARBA" id="ARBA00023146"/>
    </source>
</evidence>
<evidence type="ECO:0000256" key="7">
    <source>
        <dbReference type="ARBA" id="ARBA00022917"/>
    </source>
</evidence>
<dbReference type="Proteomes" id="UP000092605">
    <property type="component" value="Unassembled WGS sequence"/>
</dbReference>
<evidence type="ECO:0000256" key="9">
    <source>
        <dbReference type="ARBA" id="ARBA00047937"/>
    </source>
</evidence>
<evidence type="ECO:0000256" key="6">
    <source>
        <dbReference type="ARBA" id="ARBA00022840"/>
    </source>
</evidence>
<reference evidence="13 15" key="2">
    <citation type="submission" date="2016-11" db="EMBL/GenBank/DDBJ databases">
        <authorList>
            <person name="Varghese N."/>
            <person name="Submissions S."/>
        </authorList>
    </citation>
    <scope>NUCLEOTIDE SEQUENCE [LARGE SCALE GENOMIC DNA]</scope>
    <source>
        <strain evidence="13 15">DSM 7308</strain>
    </source>
</reference>
<keyword evidence="6 10" id="KW-0067">ATP-binding</keyword>
<dbReference type="PATRIC" id="fig|1121328.3.peg.775"/>
<dbReference type="PANTHER" id="PTHR30075:SF2">
    <property type="entry name" value="GLYCINE--TRNA LIGASE, CHLOROPLASTIC_MITOCHONDRIAL 2"/>
    <property type="match status" value="1"/>
</dbReference>
<comment type="catalytic activity">
    <reaction evidence="9 10">
        <text>tRNA(Gly) + glycine + ATP = glycyl-tRNA(Gly) + AMP + diphosphate</text>
        <dbReference type="Rhea" id="RHEA:16013"/>
        <dbReference type="Rhea" id="RHEA-COMP:9664"/>
        <dbReference type="Rhea" id="RHEA-COMP:9683"/>
        <dbReference type="ChEBI" id="CHEBI:30616"/>
        <dbReference type="ChEBI" id="CHEBI:33019"/>
        <dbReference type="ChEBI" id="CHEBI:57305"/>
        <dbReference type="ChEBI" id="CHEBI:78442"/>
        <dbReference type="ChEBI" id="CHEBI:78522"/>
        <dbReference type="ChEBI" id="CHEBI:456215"/>
        <dbReference type="EC" id="6.1.1.14"/>
    </reaction>
</comment>
<keyword evidence="15" id="KW-1185">Reference proteome</keyword>
<dbReference type="PRINTS" id="PR01045">
    <property type="entry name" value="TRNASYNTHGB"/>
</dbReference>
<dbReference type="InterPro" id="IPR006194">
    <property type="entry name" value="Gly-tRNA-synth_heterodimer"/>
</dbReference>
<reference evidence="12 14" key="1">
    <citation type="submission" date="2016-02" db="EMBL/GenBank/DDBJ databases">
        <title>Draft genome sequence for Clostridium paradoxum JW-YL-7.</title>
        <authorList>
            <person name="Utturkar S.M."/>
            <person name="Lancaster A."/>
            <person name="Poole F.L."/>
            <person name="Adams M.W."/>
            <person name="Brown S.D."/>
        </authorList>
    </citation>
    <scope>NUCLEOTIDE SEQUENCE [LARGE SCALE GENOMIC DNA]</scope>
    <source>
        <strain evidence="12 14">JW-YL-7</strain>
    </source>
</reference>
<dbReference type="Pfam" id="PF02092">
    <property type="entry name" value="tRNA_synt_2f"/>
    <property type="match status" value="1"/>
</dbReference>
<evidence type="ECO:0000256" key="1">
    <source>
        <dbReference type="ARBA" id="ARBA00004496"/>
    </source>
</evidence>
<dbReference type="HAMAP" id="MF_00255">
    <property type="entry name" value="Gly_tRNA_synth_beta"/>
    <property type="match status" value="1"/>
</dbReference>
<dbReference type="PROSITE" id="PS50861">
    <property type="entry name" value="AA_TRNA_LIGASE_II_GLYAB"/>
    <property type="match status" value="1"/>
</dbReference>
<evidence type="ECO:0000313" key="14">
    <source>
        <dbReference type="Proteomes" id="UP000092605"/>
    </source>
</evidence>